<dbReference type="PANTHER" id="PTHR43464">
    <property type="entry name" value="METHYLTRANSFERASE"/>
    <property type="match status" value="1"/>
</dbReference>
<dbReference type="InterPro" id="IPR029063">
    <property type="entry name" value="SAM-dependent_MTases_sf"/>
</dbReference>
<protein>
    <submittedName>
        <fullName evidence="2">Class I SAM-dependent methyltransferase</fullName>
    </submittedName>
</protein>
<proteinExistence type="predicted"/>
<accession>A0A4Z0GYN9</accession>
<dbReference type="Proteomes" id="UP000297948">
    <property type="component" value="Unassembled WGS sequence"/>
</dbReference>
<evidence type="ECO:0000313" key="2">
    <source>
        <dbReference type="EMBL" id="TGB01783.1"/>
    </source>
</evidence>
<dbReference type="OrthoDB" id="22151at2"/>
<keyword evidence="2" id="KW-0489">Methyltransferase</keyword>
<keyword evidence="2" id="KW-0808">Transferase</keyword>
<organism evidence="2 3">
    <name type="scientific">Streptomyces palmae</name>
    <dbReference type="NCBI Taxonomy" id="1701085"/>
    <lineage>
        <taxon>Bacteria</taxon>
        <taxon>Bacillati</taxon>
        <taxon>Actinomycetota</taxon>
        <taxon>Actinomycetes</taxon>
        <taxon>Kitasatosporales</taxon>
        <taxon>Streptomycetaceae</taxon>
        <taxon>Streptomyces</taxon>
    </lineage>
</organism>
<comment type="caution">
    <text evidence="2">The sequence shown here is derived from an EMBL/GenBank/DDBJ whole genome shotgun (WGS) entry which is preliminary data.</text>
</comment>
<evidence type="ECO:0000313" key="3">
    <source>
        <dbReference type="Proteomes" id="UP000297948"/>
    </source>
</evidence>
<name>A0A4Z0GYN9_9ACTN</name>
<feature type="domain" description="Methyltransferase" evidence="1">
    <location>
        <begin position="54"/>
        <end position="146"/>
    </location>
</feature>
<dbReference type="SUPFAM" id="SSF53335">
    <property type="entry name" value="S-adenosyl-L-methionine-dependent methyltransferases"/>
    <property type="match status" value="1"/>
</dbReference>
<dbReference type="Pfam" id="PF13649">
    <property type="entry name" value="Methyltransf_25"/>
    <property type="match status" value="1"/>
</dbReference>
<keyword evidence="3" id="KW-1185">Reference proteome</keyword>
<gene>
    <name evidence="2" type="ORF">E4099_20845</name>
</gene>
<dbReference type="RefSeq" id="WP_135340613.1">
    <property type="nucleotide sequence ID" value="NZ_JBHLTX010000045.1"/>
</dbReference>
<dbReference type="AlphaFoldDB" id="A0A4Z0GYN9"/>
<evidence type="ECO:0000259" key="1">
    <source>
        <dbReference type="Pfam" id="PF13649"/>
    </source>
</evidence>
<dbReference type="Gene3D" id="3.40.50.150">
    <property type="entry name" value="Vaccinia Virus protein VP39"/>
    <property type="match status" value="1"/>
</dbReference>
<dbReference type="InterPro" id="IPR041698">
    <property type="entry name" value="Methyltransf_25"/>
</dbReference>
<dbReference type="CDD" id="cd02440">
    <property type="entry name" value="AdoMet_MTases"/>
    <property type="match status" value="1"/>
</dbReference>
<sequence length="230" mass="25237">MRAHTSPWYAHALQRTATGPAEPLTVPSRMEWATLPGLGPGAEILGSRLRQRRVLELGCGPGHNVAYLAASQGARVTGIDLVGLQVRRARSHYGRLAGATFVTGHALRYLRASEEWFDAIYSVFGAVGLVAPELLLPAIAAHLRPGRVLAFSVPHPRRAGGHPATDDLPRRDHVTLPDRARLPIARWEFDSDRWTTHLARAGLAVTSVQELRDPRRPRFPTTLLIAARKC</sequence>
<dbReference type="EMBL" id="SRID01000215">
    <property type="protein sequence ID" value="TGB01783.1"/>
    <property type="molecule type" value="Genomic_DNA"/>
</dbReference>
<dbReference type="GO" id="GO:0008168">
    <property type="term" value="F:methyltransferase activity"/>
    <property type="evidence" value="ECO:0007669"/>
    <property type="project" value="UniProtKB-KW"/>
</dbReference>
<reference evidence="2 3" key="1">
    <citation type="submission" date="2019-03" db="EMBL/GenBank/DDBJ databases">
        <authorList>
            <person name="Gonzalez-Pimentel J.L."/>
        </authorList>
    </citation>
    <scope>NUCLEOTIDE SEQUENCE [LARGE SCALE GENOMIC DNA]</scope>
    <source>
        <strain evidence="2 3">JCM 31289</strain>
    </source>
</reference>
<dbReference type="GO" id="GO:0032259">
    <property type="term" value="P:methylation"/>
    <property type="evidence" value="ECO:0007669"/>
    <property type="project" value="UniProtKB-KW"/>
</dbReference>